<protein>
    <submittedName>
        <fullName evidence="3">MYXO-CTERM sorting domain-containing protein</fullName>
    </submittedName>
</protein>
<dbReference type="InterPro" id="IPR017756">
    <property type="entry name" value="TM_Gly-Cys-Arg_CS"/>
</dbReference>
<gene>
    <name evidence="3" type="ORF">AB1207_07560</name>
</gene>
<dbReference type="Proteomes" id="UP001555826">
    <property type="component" value="Unassembled WGS sequence"/>
</dbReference>
<evidence type="ECO:0000313" key="3">
    <source>
        <dbReference type="EMBL" id="MEW9264599.1"/>
    </source>
</evidence>
<evidence type="ECO:0000313" key="4">
    <source>
        <dbReference type="Proteomes" id="UP001555826"/>
    </source>
</evidence>
<comment type="caution">
    <text evidence="3">The sequence shown here is derived from an EMBL/GenBank/DDBJ whole genome shotgun (WGS) entry which is preliminary data.</text>
</comment>
<keyword evidence="2" id="KW-0812">Transmembrane</keyword>
<feature type="compositionally biased region" description="Low complexity" evidence="1">
    <location>
        <begin position="12"/>
        <end position="23"/>
    </location>
</feature>
<evidence type="ECO:0000256" key="1">
    <source>
        <dbReference type="SAM" id="MobiDB-lite"/>
    </source>
</evidence>
<dbReference type="RefSeq" id="WP_367637350.1">
    <property type="nucleotide sequence ID" value="NZ_JBFNQN010000004.1"/>
</dbReference>
<sequence length="68" mass="7538">MSSTTEVGVHRPGTTEPPGVAPTAPVTVAVVGLLLARRRERQRWEALRRSGSWPLSVWWDEALGNCRE</sequence>
<dbReference type="NCBIfam" id="TIGR03382">
    <property type="entry name" value="GC_trans_RRR"/>
    <property type="match status" value="1"/>
</dbReference>
<keyword evidence="2" id="KW-0472">Membrane</keyword>
<keyword evidence="4" id="KW-1185">Reference proteome</keyword>
<proteinExistence type="predicted"/>
<feature type="transmembrane region" description="Helical" evidence="2">
    <location>
        <begin position="20"/>
        <end position="36"/>
    </location>
</feature>
<dbReference type="EMBL" id="JBFNQN010000004">
    <property type="protein sequence ID" value="MEW9264599.1"/>
    <property type="molecule type" value="Genomic_DNA"/>
</dbReference>
<accession>A0ABV3P4P8</accession>
<feature type="region of interest" description="Disordered" evidence="1">
    <location>
        <begin position="1"/>
        <end position="23"/>
    </location>
</feature>
<reference evidence="3 4" key="1">
    <citation type="submission" date="2024-07" db="EMBL/GenBank/DDBJ databases">
        <authorList>
            <person name="Thanompreechachai J."/>
            <person name="Duangmal K."/>
        </authorList>
    </citation>
    <scope>NUCLEOTIDE SEQUENCE [LARGE SCALE GENOMIC DNA]</scope>
    <source>
        <strain evidence="3 4">KCTC 19886</strain>
    </source>
</reference>
<evidence type="ECO:0000256" key="2">
    <source>
        <dbReference type="SAM" id="Phobius"/>
    </source>
</evidence>
<organism evidence="3 4">
    <name type="scientific">Kineococcus endophyticus</name>
    <dbReference type="NCBI Taxonomy" id="1181883"/>
    <lineage>
        <taxon>Bacteria</taxon>
        <taxon>Bacillati</taxon>
        <taxon>Actinomycetota</taxon>
        <taxon>Actinomycetes</taxon>
        <taxon>Kineosporiales</taxon>
        <taxon>Kineosporiaceae</taxon>
        <taxon>Kineococcus</taxon>
    </lineage>
</organism>
<keyword evidence="2" id="KW-1133">Transmembrane helix</keyword>
<name>A0ABV3P4P8_9ACTN</name>